<name>A0A397UX43_9GLOM</name>
<comment type="similarity">
    <text evidence="1">Belongs to the vitamin-B12 dependent methionine synthase family.</text>
</comment>
<accession>A0A397UX43</accession>
<keyword evidence="4" id="KW-0949">S-adenosyl-L-methionine</keyword>
<dbReference type="InterPro" id="IPR050554">
    <property type="entry name" value="Met_Synthase/Corrinoid"/>
</dbReference>
<evidence type="ECO:0000256" key="2">
    <source>
        <dbReference type="ARBA" id="ARBA00022603"/>
    </source>
</evidence>
<dbReference type="GO" id="GO:0046653">
    <property type="term" value="P:tetrahydrofolate metabolic process"/>
    <property type="evidence" value="ECO:0007669"/>
    <property type="project" value="TreeGrafter"/>
</dbReference>
<proteinExistence type="inferred from homology"/>
<dbReference type="STRING" id="44941.A0A397UX43"/>
<dbReference type="PANTHER" id="PTHR45833:SF1">
    <property type="entry name" value="METHIONINE SYNTHASE"/>
    <property type="match status" value="1"/>
</dbReference>
<dbReference type="PANTHER" id="PTHR45833">
    <property type="entry name" value="METHIONINE SYNTHASE"/>
    <property type="match status" value="1"/>
</dbReference>
<comment type="caution">
    <text evidence="8">The sequence shown here is derived from an EMBL/GenBank/DDBJ whole genome shotgun (WGS) entry which is preliminary data.</text>
</comment>
<dbReference type="GO" id="GO:0050667">
    <property type="term" value="P:homocysteine metabolic process"/>
    <property type="evidence" value="ECO:0007669"/>
    <property type="project" value="TreeGrafter"/>
</dbReference>
<keyword evidence="5" id="KW-0479">Metal-binding</keyword>
<organism evidence="8 9">
    <name type="scientific">Gigaspora rosea</name>
    <dbReference type="NCBI Taxonomy" id="44941"/>
    <lineage>
        <taxon>Eukaryota</taxon>
        <taxon>Fungi</taxon>
        <taxon>Fungi incertae sedis</taxon>
        <taxon>Mucoromycota</taxon>
        <taxon>Glomeromycotina</taxon>
        <taxon>Glomeromycetes</taxon>
        <taxon>Diversisporales</taxon>
        <taxon>Gigasporaceae</taxon>
        <taxon>Gigaspora</taxon>
    </lineage>
</organism>
<dbReference type="InterPro" id="IPR003726">
    <property type="entry name" value="HCY_dom"/>
</dbReference>
<evidence type="ECO:0000256" key="6">
    <source>
        <dbReference type="ARBA" id="ARBA00023285"/>
    </source>
</evidence>
<evidence type="ECO:0000256" key="1">
    <source>
        <dbReference type="ARBA" id="ARBA00010398"/>
    </source>
</evidence>
<feature type="domain" description="Hcy-binding" evidence="7">
    <location>
        <begin position="41"/>
        <end position="100"/>
    </location>
</feature>
<dbReference type="Pfam" id="PF02574">
    <property type="entry name" value="S-methyl_trans"/>
    <property type="match status" value="1"/>
</dbReference>
<dbReference type="OrthoDB" id="261426at2759"/>
<evidence type="ECO:0000259" key="7">
    <source>
        <dbReference type="Pfam" id="PF02574"/>
    </source>
</evidence>
<evidence type="ECO:0000313" key="8">
    <source>
        <dbReference type="EMBL" id="RIB14191.1"/>
    </source>
</evidence>
<gene>
    <name evidence="8" type="ORF">C2G38_2195859</name>
</gene>
<dbReference type="SUPFAM" id="SSF82282">
    <property type="entry name" value="Homocysteine S-methyltransferase"/>
    <property type="match status" value="1"/>
</dbReference>
<dbReference type="GO" id="GO:0046872">
    <property type="term" value="F:metal ion binding"/>
    <property type="evidence" value="ECO:0007669"/>
    <property type="project" value="UniProtKB-KW"/>
</dbReference>
<keyword evidence="6" id="KW-0170">Cobalt</keyword>
<dbReference type="AlphaFoldDB" id="A0A397UX43"/>
<protein>
    <submittedName>
        <fullName evidence="8">Homocysteine S-methyltransferase</fullName>
    </submittedName>
</protein>
<keyword evidence="2 8" id="KW-0489">Methyltransferase</keyword>
<keyword evidence="3 8" id="KW-0808">Transferase</keyword>
<dbReference type="EMBL" id="QKWP01000855">
    <property type="protein sequence ID" value="RIB14191.1"/>
    <property type="molecule type" value="Genomic_DNA"/>
</dbReference>
<keyword evidence="9" id="KW-1185">Reference proteome</keyword>
<evidence type="ECO:0000256" key="3">
    <source>
        <dbReference type="ARBA" id="ARBA00022679"/>
    </source>
</evidence>
<dbReference type="GO" id="GO:0005829">
    <property type="term" value="C:cytosol"/>
    <property type="evidence" value="ECO:0007669"/>
    <property type="project" value="TreeGrafter"/>
</dbReference>
<evidence type="ECO:0000256" key="4">
    <source>
        <dbReference type="ARBA" id="ARBA00022691"/>
    </source>
</evidence>
<dbReference type="InterPro" id="IPR036589">
    <property type="entry name" value="HCY_dom_sf"/>
</dbReference>
<dbReference type="Proteomes" id="UP000266673">
    <property type="component" value="Unassembled WGS sequence"/>
</dbReference>
<evidence type="ECO:0000313" key="9">
    <source>
        <dbReference type="Proteomes" id="UP000266673"/>
    </source>
</evidence>
<evidence type="ECO:0000256" key="5">
    <source>
        <dbReference type="ARBA" id="ARBA00022723"/>
    </source>
</evidence>
<dbReference type="Gene3D" id="3.20.20.330">
    <property type="entry name" value="Homocysteine-binding-like domain"/>
    <property type="match status" value="2"/>
</dbReference>
<sequence>MTLPLLGNNLSRGNNSEATLTQDFDPTYGIPDIQAYLTEQLSKRIIFLDGAQILNNDILVLIQPDKIKQIHIDHLESGTDLVETNTFSSTCISQADYACEKFAYGLLGWPKKLLIDAYTEQARGLLDGAALFAIDTLFEEGSYKRIPIFISGTIVDRSGRTLSGQTSEAFVGLPNTFGEYDESPSMMTSKVQEFTRDGLVK</sequence>
<dbReference type="GO" id="GO:0032259">
    <property type="term" value="P:methylation"/>
    <property type="evidence" value="ECO:0007669"/>
    <property type="project" value="UniProtKB-KW"/>
</dbReference>
<reference evidence="8 9" key="1">
    <citation type="submission" date="2018-06" db="EMBL/GenBank/DDBJ databases">
        <title>Comparative genomics reveals the genomic features of Rhizophagus irregularis, R. cerebriforme, R. diaphanum and Gigaspora rosea, and their symbiotic lifestyle signature.</title>
        <authorList>
            <person name="Morin E."/>
            <person name="San Clemente H."/>
            <person name="Chen E.C.H."/>
            <person name="De La Providencia I."/>
            <person name="Hainaut M."/>
            <person name="Kuo A."/>
            <person name="Kohler A."/>
            <person name="Murat C."/>
            <person name="Tang N."/>
            <person name="Roy S."/>
            <person name="Loubradou J."/>
            <person name="Henrissat B."/>
            <person name="Grigoriev I.V."/>
            <person name="Corradi N."/>
            <person name="Roux C."/>
            <person name="Martin F.M."/>
        </authorList>
    </citation>
    <scope>NUCLEOTIDE SEQUENCE [LARGE SCALE GENOMIC DNA]</scope>
    <source>
        <strain evidence="8 9">DAOM 194757</strain>
    </source>
</reference>
<dbReference type="GO" id="GO:0008705">
    <property type="term" value="F:methionine synthase activity"/>
    <property type="evidence" value="ECO:0007669"/>
    <property type="project" value="TreeGrafter"/>
</dbReference>